<proteinExistence type="predicted"/>
<sequence length="266" mass="28147">MDGPATDTHPTKARSATARPLAHTWQPPAAVAPRGTLVVLPGRGEHGLVYERFGRRIATDGYVVHALDTHSGLGPDQVLEAVARALGPEPAEPVVLTGSDTGALQALHAAVLAGAENIPVAAVIVAGAAPTDERAAEESGRGDTSWEWDDELAARTSCPTHRARLTEDDTFVRGSLSDPVPAPLRQPARPELPVLVLHGEQDPLTAPSEARALAERLPRANLGLLHDGVHDVLNDASHRTTAATVVLWLERLRADRDGLRPILTLS</sequence>
<dbReference type="Pfam" id="PF12146">
    <property type="entry name" value="Hydrolase_4"/>
    <property type="match status" value="1"/>
</dbReference>
<dbReference type="InterPro" id="IPR029058">
    <property type="entry name" value="AB_hydrolase_fold"/>
</dbReference>
<dbReference type="GO" id="GO:0003824">
    <property type="term" value="F:catalytic activity"/>
    <property type="evidence" value="ECO:0007669"/>
    <property type="project" value="UniProtKB-ARBA"/>
</dbReference>
<dbReference type="Proteomes" id="UP000190539">
    <property type="component" value="Unassembled WGS sequence"/>
</dbReference>
<name>A0A1V4AG23_9ACTN</name>
<dbReference type="SUPFAM" id="SSF53474">
    <property type="entry name" value="alpha/beta-Hydrolases"/>
    <property type="match status" value="1"/>
</dbReference>
<evidence type="ECO:0000256" key="1">
    <source>
        <dbReference type="SAM" id="MobiDB-lite"/>
    </source>
</evidence>
<dbReference type="AlphaFoldDB" id="A0A1V4AG23"/>
<protein>
    <recommendedName>
        <fullName evidence="2">Serine aminopeptidase S33 domain-containing protein</fullName>
    </recommendedName>
</protein>
<dbReference type="STRING" id="83656.B1H18_00320"/>
<reference evidence="3 4" key="1">
    <citation type="submission" date="2017-02" db="EMBL/GenBank/DDBJ databases">
        <title>Draft Genome Sequence of Streptomyces tsukubaensis F601, a Producer of the immunosuppressant tacrolimus FK506.</title>
        <authorList>
            <person name="Zong G."/>
            <person name="Zhong C."/>
            <person name="Fu J."/>
            <person name="Qin R."/>
            <person name="Cao G."/>
        </authorList>
    </citation>
    <scope>NUCLEOTIDE SEQUENCE [LARGE SCALE GENOMIC DNA]</scope>
    <source>
        <strain evidence="3 4">F601</strain>
    </source>
</reference>
<organism evidence="3 4">
    <name type="scientific">Streptomyces tsukubensis</name>
    <dbReference type="NCBI Taxonomy" id="83656"/>
    <lineage>
        <taxon>Bacteria</taxon>
        <taxon>Bacillati</taxon>
        <taxon>Actinomycetota</taxon>
        <taxon>Actinomycetes</taxon>
        <taxon>Kitasatosporales</taxon>
        <taxon>Streptomycetaceae</taxon>
        <taxon>Streptomyces</taxon>
    </lineage>
</organism>
<gene>
    <name evidence="3" type="ORF">B1H18_00320</name>
</gene>
<accession>A0A1V4AG23</accession>
<dbReference type="Gene3D" id="3.40.50.1820">
    <property type="entry name" value="alpha/beta hydrolase"/>
    <property type="match status" value="1"/>
</dbReference>
<dbReference type="InterPro" id="IPR022742">
    <property type="entry name" value="Hydrolase_4"/>
</dbReference>
<evidence type="ECO:0000259" key="2">
    <source>
        <dbReference type="Pfam" id="PF12146"/>
    </source>
</evidence>
<feature type="domain" description="Serine aminopeptidase S33" evidence="2">
    <location>
        <begin position="33"/>
        <end position="235"/>
    </location>
</feature>
<evidence type="ECO:0000313" key="3">
    <source>
        <dbReference type="EMBL" id="OON82974.1"/>
    </source>
</evidence>
<feature type="region of interest" description="Disordered" evidence="1">
    <location>
        <begin position="1"/>
        <end position="20"/>
    </location>
</feature>
<dbReference type="EMBL" id="MVFC01000001">
    <property type="protein sequence ID" value="OON82974.1"/>
    <property type="molecule type" value="Genomic_DNA"/>
</dbReference>
<comment type="caution">
    <text evidence="3">The sequence shown here is derived from an EMBL/GenBank/DDBJ whole genome shotgun (WGS) entry which is preliminary data.</text>
</comment>
<evidence type="ECO:0000313" key="4">
    <source>
        <dbReference type="Proteomes" id="UP000190539"/>
    </source>
</evidence>
<keyword evidence="4" id="KW-1185">Reference proteome</keyword>